<evidence type="ECO:0000313" key="3">
    <source>
        <dbReference type="EMBL" id="MPN51482.1"/>
    </source>
</evidence>
<dbReference type="PANTHER" id="PTHR34653:SF1">
    <property type="entry name" value="FLAGELLAR HOOK-BASAL BODY COMPLEX PROTEIN FLIE"/>
    <property type="match status" value="1"/>
</dbReference>
<dbReference type="PRINTS" id="PR01006">
    <property type="entry name" value="FLGHOOKFLIE"/>
</dbReference>
<keyword evidence="2" id="KW-0975">Bacterial flagellum</keyword>
<dbReference type="EMBL" id="VSSQ01116640">
    <property type="protein sequence ID" value="MPN51482.1"/>
    <property type="molecule type" value="Genomic_DNA"/>
</dbReference>
<protein>
    <submittedName>
        <fullName evidence="3">Flagellar hook-basal body complex protein FliE</fullName>
    </submittedName>
</protein>
<dbReference type="GO" id="GO:0009425">
    <property type="term" value="C:bacterial-type flagellum basal body"/>
    <property type="evidence" value="ECO:0007669"/>
    <property type="project" value="UniProtKB-SubCell"/>
</dbReference>
<comment type="caution">
    <text evidence="3">The sequence shown here is derived from an EMBL/GenBank/DDBJ whole genome shotgun (WGS) entry which is preliminary data.</text>
</comment>
<accession>A0A645IKW1</accession>
<dbReference type="InterPro" id="IPR001624">
    <property type="entry name" value="FliE"/>
</dbReference>
<keyword evidence="3" id="KW-0282">Flagellum</keyword>
<evidence type="ECO:0000256" key="1">
    <source>
        <dbReference type="ARBA" id="ARBA00004117"/>
    </source>
</evidence>
<keyword evidence="3" id="KW-0966">Cell projection</keyword>
<dbReference type="AlphaFoldDB" id="A0A645IKW1"/>
<organism evidence="3">
    <name type="scientific">bioreactor metagenome</name>
    <dbReference type="NCBI Taxonomy" id="1076179"/>
    <lineage>
        <taxon>unclassified sequences</taxon>
        <taxon>metagenomes</taxon>
        <taxon>ecological metagenomes</taxon>
    </lineage>
</organism>
<comment type="subcellular location">
    <subcellularLocation>
        <location evidence="1">Bacterial flagellum basal body</location>
    </subcellularLocation>
</comment>
<dbReference type="PANTHER" id="PTHR34653">
    <property type="match status" value="1"/>
</dbReference>
<keyword evidence="3" id="KW-0969">Cilium</keyword>
<dbReference type="GO" id="GO:0071973">
    <property type="term" value="P:bacterial-type flagellum-dependent cell motility"/>
    <property type="evidence" value="ECO:0007669"/>
    <property type="project" value="InterPro"/>
</dbReference>
<sequence length="99" mass="10519">MAVSPIGAVNNVLNGKAAGTASVSEGSAQFKDFLTQAIDQAELTSADDQAYTDALLIGELNNLHDAPIAARKAELAISLTVQIRDRLVDAYTEIMRMQV</sequence>
<dbReference type="GO" id="GO:0005198">
    <property type="term" value="F:structural molecule activity"/>
    <property type="evidence" value="ECO:0007669"/>
    <property type="project" value="InterPro"/>
</dbReference>
<gene>
    <name evidence="3" type="primary">fliE_29</name>
    <name evidence="3" type="ORF">SDC9_199128</name>
</gene>
<evidence type="ECO:0000256" key="2">
    <source>
        <dbReference type="ARBA" id="ARBA00023143"/>
    </source>
</evidence>
<dbReference type="NCBIfam" id="TIGR00205">
    <property type="entry name" value="fliE"/>
    <property type="match status" value="1"/>
</dbReference>
<name>A0A645IKW1_9ZZZZ</name>
<reference evidence="3" key="1">
    <citation type="submission" date="2019-08" db="EMBL/GenBank/DDBJ databases">
        <authorList>
            <person name="Kucharzyk K."/>
            <person name="Murdoch R.W."/>
            <person name="Higgins S."/>
            <person name="Loffler F."/>
        </authorList>
    </citation>
    <scope>NUCLEOTIDE SEQUENCE</scope>
</reference>
<proteinExistence type="inferred from homology"/>
<dbReference type="Pfam" id="PF02049">
    <property type="entry name" value="FliE"/>
    <property type="match status" value="1"/>
</dbReference>
<dbReference type="HAMAP" id="MF_00724">
    <property type="entry name" value="FliE"/>
    <property type="match status" value="1"/>
</dbReference>
<dbReference type="GO" id="GO:0003774">
    <property type="term" value="F:cytoskeletal motor activity"/>
    <property type="evidence" value="ECO:0007669"/>
    <property type="project" value="InterPro"/>
</dbReference>